<protein>
    <recommendedName>
        <fullName evidence="2">DM2 domain-containing protein</fullName>
    </recommendedName>
</protein>
<name>A0AAW1R5W7_9CHLO</name>
<dbReference type="EMBL" id="JALJOR010000001">
    <property type="protein sequence ID" value="KAK9829231.1"/>
    <property type="molecule type" value="Genomic_DNA"/>
</dbReference>
<dbReference type="InterPro" id="IPR003121">
    <property type="entry name" value="SWIB_MDM2_domain"/>
</dbReference>
<evidence type="ECO:0000313" key="4">
    <source>
        <dbReference type="Proteomes" id="UP001489004"/>
    </source>
</evidence>
<dbReference type="Proteomes" id="UP001489004">
    <property type="component" value="Unassembled WGS sequence"/>
</dbReference>
<dbReference type="Gene3D" id="1.10.245.10">
    <property type="entry name" value="SWIB/MDM2 domain"/>
    <property type="match status" value="1"/>
</dbReference>
<feature type="compositionally biased region" description="Low complexity" evidence="1">
    <location>
        <begin position="1"/>
        <end position="11"/>
    </location>
</feature>
<reference evidence="3 4" key="1">
    <citation type="journal article" date="2024" name="Nat. Commun.">
        <title>Phylogenomics reveals the evolutionary origins of lichenization in chlorophyte algae.</title>
        <authorList>
            <person name="Puginier C."/>
            <person name="Libourel C."/>
            <person name="Otte J."/>
            <person name="Skaloud P."/>
            <person name="Haon M."/>
            <person name="Grisel S."/>
            <person name="Petersen M."/>
            <person name="Berrin J.G."/>
            <person name="Delaux P.M."/>
            <person name="Dal Grande F."/>
            <person name="Keller J."/>
        </authorList>
    </citation>
    <scope>NUCLEOTIDE SEQUENCE [LARGE SCALE GENOMIC DNA]</scope>
    <source>
        <strain evidence="3 4">SAG 2043</strain>
    </source>
</reference>
<evidence type="ECO:0000259" key="2">
    <source>
        <dbReference type="PROSITE" id="PS51925"/>
    </source>
</evidence>
<dbReference type="InterPro" id="IPR019835">
    <property type="entry name" value="SWIB_domain"/>
</dbReference>
<dbReference type="PANTHER" id="PTHR13844">
    <property type="entry name" value="SWI/SNF-RELATED MATRIX-ASSOCIATED ACTIN-DEPENDENT REGULATOR OF CHROMATIN SUBFAMILY D"/>
    <property type="match status" value="1"/>
</dbReference>
<sequence>MYQQQQGTGQQIRLSGLNGQPAPLANLRGYSQGALAQNPQQLQQALAQNPQLQAQFAQSLQQQPAFHGMQAAQQMRPGTLYPQQRPTGLAVPATANSQAIANAAKIMRPGQAPAKAAPTSQAAAAGAVRAAEVAPAIRRQTTTTTTAAAAAAAAAANKKRKLPEQRPLPEKLPIYLPQSAMYTAALEQERRADSLLASKQAALVECIRSPQRIRKKLRVYTYHKHYHQPPHTSSTDPPSWEMLLYGKVLDPAEAASGVAAPPAPQAWNRPPVHPFTHYLRSLEVRRMDAAGSAPSVYSWQKANHDGKHHRETVSIRHSGSEDVQVQVTLEVDWDVEHFAVAEPLAGLIGRQVESRHAILQALWQHIKARGLQSAAQPERIDCDERLQAVFGVRTLLMNSLSSRITPFLSKAPPISWPYTIKVSGASPSVGYVHDIDIEVPDGFIDGKMAPFLDKLNKDGAIDQFDQKLGVLVHKINEHARRRDVYRAFSQSPVDVLNALIAEQQLEVRVMKEEGRQELQATRRTDFFQGKWVEDAVVRYLHRRLASGR</sequence>
<dbReference type="SUPFAM" id="SSF47592">
    <property type="entry name" value="SWIB/MDM2 domain"/>
    <property type="match status" value="1"/>
</dbReference>
<feature type="region of interest" description="Disordered" evidence="1">
    <location>
        <begin position="1"/>
        <end position="25"/>
    </location>
</feature>
<dbReference type="InterPro" id="IPR036885">
    <property type="entry name" value="SWIB_MDM2_dom_sf"/>
</dbReference>
<evidence type="ECO:0000256" key="1">
    <source>
        <dbReference type="SAM" id="MobiDB-lite"/>
    </source>
</evidence>
<accession>A0AAW1R5W7</accession>
<gene>
    <name evidence="3" type="ORF">WJX72_004640</name>
</gene>
<keyword evidence="4" id="KW-1185">Reference proteome</keyword>
<dbReference type="Pfam" id="PF02201">
    <property type="entry name" value="SWIB"/>
    <property type="match status" value="1"/>
</dbReference>
<dbReference type="PROSITE" id="PS51925">
    <property type="entry name" value="SWIB_MDM2"/>
    <property type="match status" value="1"/>
</dbReference>
<proteinExistence type="predicted"/>
<evidence type="ECO:0000313" key="3">
    <source>
        <dbReference type="EMBL" id="KAK9829231.1"/>
    </source>
</evidence>
<dbReference type="CDD" id="cd10568">
    <property type="entry name" value="SWIB_like"/>
    <property type="match status" value="1"/>
</dbReference>
<comment type="caution">
    <text evidence="3">The sequence shown here is derived from an EMBL/GenBank/DDBJ whole genome shotgun (WGS) entry which is preliminary data.</text>
</comment>
<dbReference type="SMART" id="SM00151">
    <property type="entry name" value="SWIB"/>
    <property type="match status" value="1"/>
</dbReference>
<organism evidence="3 4">
    <name type="scientific">[Myrmecia] bisecta</name>
    <dbReference type="NCBI Taxonomy" id="41462"/>
    <lineage>
        <taxon>Eukaryota</taxon>
        <taxon>Viridiplantae</taxon>
        <taxon>Chlorophyta</taxon>
        <taxon>core chlorophytes</taxon>
        <taxon>Trebouxiophyceae</taxon>
        <taxon>Trebouxiales</taxon>
        <taxon>Trebouxiaceae</taxon>
        <taxon>Myrmecia</taxon>
    </lineage>
</organism>
<feature type="domain" description="DM2" evidence="2">
    <location>
        <begin position="333"/>
        <end position="410"/>
    </location>
</feature>
<dbReference type="AlphaFoldDB" id="A0AAW1R5W7"/>